<dbReference type="PANTHER" id="PTHR43678">
    <property type="entry name" value="PUTATIVE (AFU_ORTHOLOGUE AFUA_2G00640)-RELATED"/>
    <property type="match status" value="1"/>
</dbReference>
<feature type="signal peptide" evidence="3">
    <location>
        <begin position="1"/>
        <end position="28"/>
    </location>
</feature>
<dbReference type="SUPFAM" id="SSF51445">
    <property type="entry name" value="(Trans)glycosidases"/>
    <property type="match status" value="1"/>
</dbReference>
<dbReference type="InterPro" id="IPR017853">
    <property type="entry name" value="GH"/>
</dbReference>
<accession>A0ABX8D018</accession>
<comment type="similarity">
    <text evidence="1">Belongs to the glycosyl hydrolase 20 family.</text>
</comment>
<gene>
    <name evidence="5" type="ORF">KHQ06_15570</name>
</gene>
<dbReference type="InterPro" id="IPR052764">
    <property type="entry name" value="GH20_Enzymes"/>
</dbReference>
<keyword evidence="3" id="KW-0732">Signal</keyword>
<evidence type="ECO:0000256" key="1">
    <source>
        <dbReference type="ARBA" id="ARBA00006285"/>
    </source>
</evidence>
<dbReference type="Proteomes" id="UP000683310">
    <property type="component" value="Chromosome"/>
</dbReference>
<feature type="domain" description="Glycoside hydrolase family 20 catalytic" evidence="4">
    <location>
        <begin position="35"/>
        <end position="286"/>
    </location>
</feature>
<feature type="chain" id="PRO_5046877769" evidence="3">
    <location>
        <begin position="29"/>
        <end position="360"/>
    </location>
</feature>
<dbReference type="InterPro" id="IPR025705">
    <property type="entry name" value="Beta_hexosaminidase_sua/sub"/>
</dbReference>
<protein>
    <submittedName>
        <fullName evidence="5">Family 20 glycosylhydrolase</fullName>
    </submittedName>
</protein>
<evidence type="ECO:0000259" key="4">
    <source>
        <dbReference type="Pfam" id="PF00728"/>
    </source>
</evidence>
<dbReference type="PRINTS" id="PR00738">
    <property type="entry name" value="GLHYDRLASE20"/>
</dbReference>
<evidence type="ECO:0000313" key="5">
    <source>
        <dbReference type="EMBL" id="QVI24075.1"/>
    </source>
</evidence>
<name>A0ABX8D018_9NOCA</name>
<keyword evidence="2" id="KW-0378">Hydrolase</keyword>
<dbReference type="Gene3D" id="3.20.20.80">
    <property type="entry name" value="Glycosidases"/>
    <property type="match status" value="1"/>
</dbReference>
<evidence type="ECO:0000256" key="3">
    <source>
        <dbReference type="SAM" id="SignalP"/>
    </source>
</evidence>
<dbReference type="EMBL" id="CP074371">
    <property type="protein sequence ID" value="QVI24075.1"/>
    <property type="molecule type" value="Genomic_DNA"/>
</dbReference>
<proteinExistence type="inferred from homology"/>
<dbReference type="Pfam" id="PF00728">
    <property type="entry name" value="Glyco_hydro_20"/>
    <property type="match status" value="1"/>
</dbReference>
<keyword evidence="6" id="KW-1185">Reference proteome</keyword>
<organism evidence="5 6">
    <name type="scientific">Nocardia tengchongensis</name>
    <dbReference type="NCBI Taxonomy" id="2055889"/>
    <lineage>
        <taxon>Bacteria</taxon>
        <taxon>Bacillati</taxon>
        <taxon>Actinomycetota</taxon>
        <taxon>Actinomycetes</taxon>
        <taxon>Mycobacteriales</taxon>
        <taxon>Nocardiaceae</taxon>
        <taxon>Nocardia</taxon>
    </lineage>
</organism>
<dbReference type="PANTHER" id="PTHR43678:SF1">
    <property type="entry name" value="BETA-N-ACETYLHEXOSAMINIDASE"/>
    <property type="match status" value="1"/>
</dbReference>
<evidence type="ECO:0000256" key="2">
    <source>
        <dbReference type="ARBA" id="ARBA00022801"/>
    </source>
</evidence>
<evidence type="ECO:0000313" key="6">
    <source>
        <dbReference type="Proteomes" id="UP000683310"/>
    </source>
</evidence>
<reference evidence="5 6" key="1">
    <citation type="submission" date="2021-04" db="EMBL/GenBank/DDBJ databases">
        <title>Nocardia tengchongensis.</title>
        <authorList>
            <person name="Zhuang k."/>
            <person name="Ran Y."/>
            <person name="Li W."/>
        </authorList>
    </citation>
    <scope>NUCLEOTIDE SEQUENCE [LARGE SCALE GENOMIC DNA]</scope>
    <source>
        <strain evidence="5 6">CFH S0057</strain>
    </source>
</reference>
<dbReference type="InterPro" id="IPR015883">
    <property type="entry name" value="Glyco_hydro_20_cat"/>
</dbReference>
<sequence>MTGNVKRRLVIAAAALTTAMLTAAPVEAQPVADGYPWRQLMVDTGREYFPIDWLEARVRELSALGMNTLHLHLSDNQGFRLRSDTHPEVNSAQTYSKDEIRALVTYADSYGITVVPEIDMPSHMGQILTNHPELQLVPAHTTPLEAQQDSLLGGPATKIDLSNPAAYRLMGDLLREFLPLFPGPYWHLGADEYVSDFGRYPQLSPYAVRDYITWASGILGASGKTPIVWNDGLNWPGPLGLDPSVIVDYWSAGTAPWIRTGRAPAELAANGNRLVNAGFTPTYFVTGGPAAGLDTPPALLEFWNPRIFVDLSTLPESSRPQLIGSGIFVWCDDPTAMTPDEISAPLSERLAIMAGKLRTR</sequence>